<feature type="domain" description="Major facilitator superfamily (MFS) profile" evidence="4">
    <location>
        <begin position="39"/>
        <end position="501"/>
    </location>
</feature>
<keyword evidence="3" id="KW-0472">Membrane</keyword>
<dbReference type="SUPFAM" id="SSF103473">
    <property type="entry name" value="MFS general substrate transporter"/>
    <property type="match status" value="1"/>
</dbReference>
<dbReference type="Proteomes" id="UP000887581">
    <property type="component" value="Unplaced"/>
</dbReference>
<evidence type="ECO:0000313" key="6">
    <source>
        <dbReference type="WBParaSite" id="sdigi.contig430.g8259.t1"/>
    </source>
</evidence>
<organism evidence="5 6">
    <name type="scientific">Setaria digitata</name>
    <dbReference type="NCBI Taxonomy" id="48799"/>
    <lineage>
        <taxon>Eukaryota</taxon>
        <taxon>Metazoa</taxon>
        <taxon>Ecdysozoa</taxon>
        <taxon>Nematoda</taxon>
        <taxon>Chromadorea</taxon>
        <taxon>Rhabditida</taxon>
        <taxon>Spirurina</taxon>
        <taxon>Spiruromorpha</taxon>
        <taxon>Filarioidea</taxon>
        <taxon>Setariidae</taxon>
        <taxon>Setaria</taxon>
    </lineage>
</organism>
<feature type="transmembrane region" description="Helical" evidence="3">
    <location>
        <begin position="81"/>
        <end position="101"/>
    </location>
</feature>
<sequence>MQGNVKECSAGNEILIKNGSSKLPSKTSLSFIPPDGGYGWIIVLASFFANTIVDGVIYSIGEALVGIWEEDFETTAMQASIVPSLLAGFYLLAGPLASGLANSFGCRLVVIAGAATTFVGLILSSLVPSLPMLYITFGVIGGIGFGLVYLPSILIVNEYFEKRRAFAMGIAVCGSGIGTTIFSQLFPFLLKLCENNWRHFLVCTAFVTLLSVFCGLCYRKLPSVKSENNEGNTVKSNFDLICGGSSENDSLSARLVANYSLSMKTLQGKISQSETEEIQGSLMMTSITTAQVMPQKARRPFPLWMIFHSMVDTSLLSDPSFILIAITAFLTLFCLFVPFIFLGKQANTVGATSSQQSYLLLFIGLVNIFGRIFCGLISDLPKVDPLFVHNLGIIIGGLATCAVPLLTHYWMFVVYTIPFAWSVACFSSLRTIICIELLGLEKLSNAFGMMMLCMGIAVLIGPPLAALLKDLSGNFDLSFYVMGALLTLSGMLCIPLRMVKSRMSSPPSFNNKGESELQFISRTERF</sequence>
<feature type="transmembrane region" description="Helical" evidence="3">
    <location>
        <begin position="133"/>
        <end position="156"/>
    </location>
</feature>
<dbReference type="InterPro" id="IPR050327">
    <property type="entry name" value="Proton-linked_MCT"/>
</dbReference>
<dbReference type="PROSITE" id="PS50850">
    <property type="entry name" value="MFS"/>
    <property type="match status" value="1"/>
</dbReference>
<feature type="region of interest" description="Disordered" evidence="2">
    <location>
        <begin position="507"/>
        <end position="526"/>
    </location>
</feature>
<feature type="transmembrane region" description="Helical" evidence="3">
    <location>
        <begin position="320"/>
        <end position="343"/>
    </location>
</feature>
<feature type="transmembrane region" description="Helical" evidence="3">
    <location>
        <begin position="412"/>
        <end position="433"/>
    </location>
</feature>
<feature type="transmembrane region" description="Helical" evidence="3">
    <location>
        <begin position="108"/>
        <end position="127"/>
    </location>
</feature>
<dbReference type="Pfam" id="PF07690">
    <property type="entry name" value="MFS_1"/>
    <property type="match status" value="1"/>
</dbReference>
<feature type="transmembrane region" description="Helical" evidence="3">
    <location>
        <begin position="38"/>
        <end position="61"/>
    </location>
</feature>
<proteinExistence type="predicted"/>
<reference evidence="6" key="1">
    <citation type="submission" date="2022-11" db="UniProtKB">
        <authorList>
            <consortium name="WormBaseParasite"/>
        </authorList>
    </citation>
    <scope>IDENTIFICATION</scope>
</reference>
<dbReference type="GO" id="GO:0016020">
    <property type="term" value="C:membrane"/>
    <property type="evidence" value="ECO:0007669"/>
    <property type="project" value="UniProtKB-SubCell"/>
</dbReference>
<evidence type="ECO:0000259" key="4">
    <source>
        <dbReference type="PROSITE" id="PS50850"/>
    </source>
</evidence>
<name>A0A915PUE6_9BILA</name>
<feature type="transmembrane region" description="Helical" evidence="3">
    <location>
        <begin position="165"/>
        <end position="185"/>
    </location>
</feature>
<dbReference type="InterPro" id="IPR020846">
    <property type="entry name" value="MFS_dom"/>
</dbReference>
<feature type="transmembrane region" description="Helical" evidence="3">
    <location>
        <begin position="197"/>
        <end position="218"/>
    </location>
</feature>
<accession>A0A915PUE6</accession>
<dbReference type="GO" id="GO:0008028">
    <property type="term" value="F:monocarboxylic acid transmembrane transporter activity"/>
    <property type="evidence" value="ECO:0007669"/>
    <property type="project" value="TreeGrafter"/>
</dbReference>
<feature type="transmembrane region" description="Helical" evidence="3">
    <location>
        <begin position="355"/>
        <end position="374"/>
    </location>
</feature>
<dbReference type="Gene3D" id="1.20.1250.20">
    <property type="entry name" value="MFS general substrate transporter like domains"/>
    <property type="match status" value="1"/>
</dbReference>
<dbReference type="WBParaSite" id="sdigi.contig430.g8259.t1">
    <property type="protein sequence ID" value="sdigi.contig430.g8259.t1"/>
    <property type="gene ID" value="sdigi.contig430.g8259"/>
</dbReference>
<dbReference type="InterPro" id="IPR036259">
    <property type="entry name" value="MFS_trans_sf"/>
</dbReference>
<feature type="transmembrane region" description="Helical" evidence="3">
    <location>
        <begin position="386"/>
        <end position="406"/>
    </location>
</feature>
<dbReference type="InterPro" id="IPR011701">
    <property type="entry name" value="MFS"/>
</dbReference>
<comment type="subcellular location">
    <subcellularLocation>
        <location evidence="1">Membrane</location>
        <topology evidence="1">Multi-pass membrane protein</topology>
    </subcellularLocation>
</comment>
<evidence type="ECO:0000256" key="3">
    <source>
        <dbReference type="SAM" id="Phobius"/>
    </source>
</evidence>
<keyword evidence="5" id="KW-1185">Reference proteome</keyword>
<keyword evidence="3" id="KW-0812">Transmembrane</keyword>
<feature type="transmembrane region" description="Helical" evidence="3">
    <location>
        <begin position="477"/>
        <end position="496"/>
    </location>
</feature>
<feature type="transmembrane region" description="Helical" evidence="3">
    <location>
        <begin position="445"/>
        <end position="465"/>
    </location>
</feature>
<dbReference type="PANTHER" id="PTHR11360">
    <property type="entry name" value="MONOCARBOXYLATE TRANSPORTER"/>
    <property type="match status" value="1"/>
</dbReference>
<evidence type="ECO:0000313" key="5">
    <source>
        <dbReference type="Proteomes" id="UP000887581"/>
    </source>
</evidence>
<evidence type="ECO:0000256" key="1">
    <source>
        <dbReference type="ARBA" id="ARBA00004141"/>
    </source>
</evidence>
<dbReference type="AlphaFoldDB" id="A0A915PUE6"/>
<evidence type="ECO:0000256" key="2">
    <source>
        <dbReference type="SAM" id="MobiDB-lite"/>
    </source>
</evidence>
<protein>
    <submittedName>
        <fullName evidence="6">Major facilitator superfamily (MFS) profile domain-containing protein</fullName>
    </submittedName>
</protein>
<dbReference type="CDD" id="cd17352">
    <property type="entry name" value="MFS_MCT_SLC16"/>
    <property type="match status" value="1"/>
</dbReference>
<dbReference type="PANTHER" id="PTHR11360:SF238">
    <property type="entry name" value="SD10469P"/>
    <property type="match status" value="1"/>
</dbReference>
<keyword evidence="3" id="KW-1133">Transmembrane helix</keyword>